<evidence type="ECO:0000256" key="2">
    <source>
        <dbReference type="SAM" id="SignalP"/>
    </source>
</evidence>
<evidence type="ECO:0008006" key="5">
    <source>
        <dbReference type="Google" id="ProtNLM"/>
    </source>
</evidence>
<keyword evidence="4" id="KW-1185">Reference proteome</keyword>
<accession>A0ABN1H9T7</accession>
<feature type="chain" id="PRO_5047162726" description="DUF5666 domain-containing protein" evidence="2">
    <location>
        <begin position="24"/>
        <end position="170"/>
    </location>
</feature>
<protein>
    <recommendedName>
        <fullName evidence="5">DUF5666 domain-containing protein</fullName>
    </recommendedName>
</protein>
<comment type="caution">
    <text evidence="3">The sequence shown here is derived from an EMBL/GenBank/DDBJ whole genome shotgun (WGS) entry which is preliminary data.</text>
</comment>
<evidence type="ECO:0000256" key="1">
    <source>
        <dbReference type="SAM" id="MobiDB-lite"/>
    </source>
</evidence>
<reference evidence="3 4" key="1">
    <citation type="journal article" date="2019" name="Int. J. Syst. Evol. Microbiol.">
        <title>The Global Catalogue of Microorganisms (GCM) 10K type strain sequencing project: providing services to taxonomists for standard genome sequencing and annotation.</title>
        <authorList>
            <consortium name="The Broad Institute Genomics Platform"/>
            <consortium name="The Broad Institute Genome Sequencing Center for Infectious Disease"/>
            <person name="Wu L."/>
            <person name="Ma J."/>
        </authorList>
    </citation>
    <scope>NUCLEOTIDE SEQUENCE [LARGE SCALE GENOMIC DNA]</scope>
    <source>
        <strain evidence="3 4">JCM 10671</strain>
    </source>
</reference>
<feature type="region of interest" description="Disordered" evidence="1">
    <location>
        <begin position="151"/>
        <end position="170"/>
    </location>
</feature>
<evidence type="ECO:0000313" key="4">
    <source>
        <dbReference type="Proteomes" id="UP001500957"/>
    </source>
</evidence>
<evidence type="ECO:0000313" key="3">
    <source>
        <dbReference type="EMBL" id="GAA0634667.1"/>
    </source>
</evidence>
<dbReference type="EMBL" id="BAAAHE010000047">
    <property type="protein sequence ID" value="GAA0634667.1"/>
    <property type="molecule type" value="Genomic_DNA"/>
</dbReference>
<organism evidence="3 4">
    <name type="scientific">Sporichthya brevicatena</name>
    <dbReference type="NCBI Taxonomy" id="171442"/>
    <lineage>
        <taxon>Bacteria</taxon>
        <taxon>Bacillati</taxon>
        <taxon>Actinomycetota</taxon>
        <taxon>Actinomycetes</taxon>
        <taxon>Sporichthyales</taxon>
        <taxon>Sporichthyaceae</taxon>
        <taxon>Sporichthya</taxon>
    </lineage>
</organism>
<proteinExistence type="predicted"/>
<keyword evidence="2" id="KW-0732">Signal</keyword>
<dbReference type="Proteomes" id="UP001500957">
    <property type="component" value="Unassembled WGS sequence"/>
</dbReference>
<gene>
    <name evidence="3" type="ORF">GCM10009547_43430</name>
</gene>
<feature type="compositionally biased region" description="Low complexity" evidence="1">
    <location>
        <begin position="154"/>
        <end position="170"/>
    </location>
</feature>
<feature type="signal peptide" evidence="2">
    <location>
        <begin position="1"/>
        <end position="23"/>
    </location>
</feature>
<dbReference type="RefSeq" id="WP_344608738.1">
    <property type="nucleotide sequence ID" value="NZ_BAAAHE010000047.1"/>
</dbReference>
<sequence length="170" mass="17359">MYRTRLAAAAVLTLGLLAPVAGASSVAAAPKVKACGEAAQVKDHKVNRANAKAKDAKAKGKKQGHSKPTFVHNGKVTAVDAEAATLTFVVRGGQVKALRGCTLTVVVTPTTKINLNKSATTLVELEAGDQVNVKGTTSRDATGDVTYTATRVSAAAKPAKPAKPAKSNKS</sequence>
<name>A0ABN1H9T7_9ACTN</name>